<keyword evidence="1" id="KW-0472">Membrane</keyword>
<reference evidence="3" key="1">
    <citation type="submission" date="2016-05" db="EMBL/GenBank/DDBJ databases">
        <authorList>
            <person name="Liu B."/>
            <person name="Wang J."/>
            <person name="Zhu Y."/>
            <person name="Liu G."/>
            <person name="Chen Q."/>
            <person name="Chen Z."/>
            <person name="Lan J."/>
            <person name="Che J."/>
            <person name="Ge C."/>
            <person name="Shi H."/>
            <person name="Pan Z."/>
            <person name="Liu X."/>
        </authorList>
    </citation>
    <scope>NUCLEOTIDE SEQUENCE [LARGE SCALE GENOMIC DNA]</scope>
    <source>
        <strain evidence="3">FJAT-27215</strain>
    </source>
</reference>
<feature type="transmembrane region" description="Helical" evidence="1">
    <location>
        <begin position="74"/>
        <end position="91"/>
    </location>
</feature>
<organism evidence="2 3">
    <name type="scientific">Pseudobacillus wudalianchiensis</name>
    <dbReference type="NCBI Taxonomy" id="1743143"/>
    <lineage>
        <taxon>Bacteria</taxon>
        <taxon>Bacillati</taxon>
        <taxon>Bacillota</taxon>
        <taxon>Bacilli</taxon>
        <taxon>Bacillales</taxon>
        <taxon>Bacillaceae</taxon>
        <taxon>Pseudobacillus</taxon>
    </lineage>
</organism>
<feature type="transmembrane region" description="Helical" evidence="1">
    <location>
        <begin position="7"/>
        <end position="28"/>
    </location>
</feature>
<keyword evidence="3" id="KW-1185">Reference proteome</keyword>
<evidence type="ECO:0000313" key="2">
    <source>
        <dbReference type="EMBL" id="OCA92861.1"/>
    </source>
</evidence>
<proteinExistence type="predicted"/>
<feature type="transmembrane region" description="Helical" evidence="1">
    <location>
        <begin position="40"/>
        <end position="62"/>
    </location>
</feature>
<keyword evidence="1" id="KW-1133">Transmembrane helix</keyword>
<name>A0A1B9B9W8_9BACI</name>
<evidence type="ECO:0000313" key="3">
    <source>
        <dbReference type="Proteomes" id="UP000092578"/>
    </source>
</evidence>
<dbReference type="RefSeq" id="WP_065409317.1">
    <property type="nucleotide sequence ID" value="NZ_MAYT01000001.1"/>
</dbReference>
<feature type="transmembrane region" description="Helical" evidence="1">
    <location>
        <begin position="103"/>
        <end position="124"/>
    </location>
</feature>
<dbReference type="EMBL" id="MAYT01000001">
    <property type="protein sequence ID" value="OCA92861.1"/>
    <property type="molecule type" value="Genomic_DNA"/>
</dbReference>
<gene>
    <name evidence="2" type="ORF">A8F95_04030</name>
</gene>
<sequence>MTKKYFWLNFIFCAGFLVSTIFLLFMAYKDFDGPYAFKFVAGYLIYLLIMAVYLLTVMIMSIRKLNKIEIRKKMFKFMSLFLLLSTISYMFNYFFQPARDHSYGFLFTSLGFSLGVTFIGSTLFREEESKS</sequence>
<dbReference type="AlphaFoldDB" id="A0A1B9B9W8"/>
<keyword evidence="1" id="KW-0812">Transmembrane</keyword>
<dbReference type="Proteomes" id="UP000092578">
    <property type="component" value="Unassembled WGS sequence"/>
</dbReference>
<evidence type="ECO:0000256" key="1">
    <source>
        <dbReference type="SAM" id="Phobius"/>
    </source>
</evidence>
<protein>
    <submittedName>
        <fullName evidence="2">Uncharacterized protein</fullName>
    </submittedName>
</protein>
<comment type="caution">
    <text evidence="2">The sequence shown here is derived from an EMBL/GenBank/DDBJ whole genome shotgun (WGS) entry which is preliminary data.</text>
</comment>
<accession>A0A1B9B9W8</accession>